<dbReference type="Proteomes" id="UP000008043">
    <property type="component" value="Chromosome"/>
</dbReference>
<dbReference type="HOGENOM" id="CLU_136827_0_0_11"/>
<keyword evidence="3" id="KW-1185">Reference proteome</keyword>
<evidence type="ECO:0000313" key="3">
    <source>
        <dbReference type="Proteomes" id="UP000008043"/>
    </source>
</evidence>
<name>K4QZM1_STRDJ</name>
<dbReference type="eggNOG" id="ENOG5032D0S">
    <property type="taxonomic scope" value="Bacteria"/>
</dbReference>
<dbReference type="OrthoDB" id="4326776at2"/>
<feature type="region of interest" description="Disordered" evidence="1">
    <location>
        <begin position="50"/>
        <end position="79"/>
    </location>
</feature>
<dbReference type="PATRIC" id="fig|1214101.3.peg.1449"/>
<dbReference type="STRING" id="1214101.BN159_1430"/>
<gene>
    <name evidence="2" type="ORF">BN159_1430</name>
</gene>
<dbReference type="Pfam" id="PF19650">
    <property type="entry name" value="DUF6153"/>
    <property type="match status" value="1"/>
</dbReference>
<sequence length="144" mass="14609">MMTAREFTRPRTGGTARWTRGMLVTLCAVFAVLLHHELPGATAQSASATAMHALPGSPSTSGPHRHADPSDPGTTALGAGGAACPSMAMHLCSAAGVSFVHLPALAPSPISVLPAHHPTVPGAVAARSTDRAPPDLSVLSQLRI</sequence>
<evidence type="ECO:0000256" key="1">
    <source>
        <dbReference type="SAM" id="MobiDB-lite"/>
    </source>
</evidence>
<protein>
    <submittedName>
        <fullName evidence="2">Putative secreted protein</fullName>
    </submittedName>
</protein>
<dbReference type="EMBL" id="HE971709">
    <property type="protein sequence ID" value="CCK25809.1"/>
    <property type="molecule type" value="Genomic_DNA"/>
</dbReference>
<proteinExistence type="predicted"/>
<reference evidence="2 3" key="1">
    <citation type="journal article" date="2012" name="J. Bacteriol.">
        <title>Genome sequence of the bacterium Streptomyces davawensis JCM 4913 and heterologous production of the unique antibiotic roseoflavin.</title>
        <authorList>
            <person name="Jankowitsch F."/>
            <person name="Schwarz J."/>
            <person name="Ruckert C."/>
            <person name="Gust B."/>
            <person name="Szczepanowski R."/>
            <person name="Blom J."/>
            <person name="Pelzer S."/>
            <person name="Kalinowski J."/>
            <person name="Mack M."/>
        </authorList>
    </citation>
    <scope>NUCLEOTIDE SEQUENCE [LARGE SCALE GENOMIC DNA]</scope>
    <source>
        <strain evidence="3">DSM 101723 / JCM 4913 / KCC S-0913 / 768</strain>
    </source>
</reference>
<organism evidence="2 3">
    <name type="scientific">Streptomyces davaonensis (strain DSM 101723 / JCM 4913 / KCC S-0913 / 768)</name>
    <dbReference type="NCBI Taxonomy" id="1214101"/>
    <lineage>
        <taxon>Bacteria</taxon>
        <taxon>Bacillati</taxon>
        <taxon>Actinomycetota</taxon>
        <taxon>Actinomycetes</taxon>
        <taxon>Kitasatosporales</taxon>
        <taxon>Streptomycetaceae</taxon>
        <taxon>Streptomyces</taxon>
    </lineage>
</organism>
<dbReference type="RefSeq" id="WP_015656204.1">
    <property type="nucleotide sequence ID" value="NC_020504.1"/>
</dbReference>
<dbReference type="AlphaFoldDB" id="K4QZM1"/>
<accession>K4QZM1</accession>
<evidence type="ECO:0000313" key="2">
    <source>
        <dbReference type="EMBL" id="CCK25809.1"/>
    </source>
</evidence>
<dbReference type="InterPro" id="IPR046151">
    <property type="entry name" value="DUF6153"/>
</dbReference>
<dbReference type="KEGG" id="sdv:BN159_1430"/>